<dbReference type="GO" id="GO:0003676">
    <property type="term" value="F:nucleic acid binding"/>
    <property type="evidence" value="ECO:0007669"/>
    <property type="project" value="InterPro"/>
</dbReference>
<comment type="caution">
    <text evidence="2">The sequence shown here is derived from an EMBL/GenBank/DDBJ whole genome shotgun (WGS) entry which is preliminary data.</text>
</comment>
<dbReference type="InterPro" id="IPR012677">
    <property type="entry name" value="Nucleotide-bd_a/b_plait_sf"/>
</dbReference>
<gene>
    <name evidence="2" type="ORF">B0H17DRAFT_1341530</name>
</gene>
<dbReference type="EMBL" id="JARKIE010000991">
    <property type="protein sequence ID" value="KAJ7610761.1"/>
    <property type="molecule type" value="Genomic_DNA"/>
</dbReference>
<evidence type="ECO:0000313" key="3">
    <source>
        <dbReference type="Proteomes" id="UP001221757"/>
    </source>
</evidence>
<feature type="compositionally biased region" description="Acidic residues" evidence="1">
    <location>
        <begin position="305"/>
        <end position="324"/>
    </location>
</feature>
<reference evidence="2" key="1">
    <citation type="submission" date="2023-03" db="EMBL/GenBank/DDBJ databases">
        <title>Massive genome expansion in bonnet fungi (Mycena s.s.) driven by repeated elements and novel gene families across ecological guilds.</title>
        <authorList>
            <consortium name="Lawrence Berkeley National Laboratory"/>
            <person name="Harder C.B."/>
            <person name="Miyauchi S."/>
            <person name="Viragh M."/>
            <person name="Kuo A."/>
            <person name="Thoen E."/>
            <person name="Andreopoulos B."/>
            <person name="Lu D."/>
            <person name="Skrede I."/>
            <person name="Drula E."/>
            <person name="Henrissat B."/>
            <person name="Morin E."/>
            <person name="Kohler A."/>
            <person name="Barry K."/>
            <person name="LaButti K."/>
            <person name="Morin E."/>
            <person name="Salamov A."/>
            <person name="Lipzen A."/>
            <person name="Mereny Z."/>
            <person name="Hegedus B."/>
            <person name="Baldrian P."/>
            <person name="Stursova M."/>
            <person name="Weitz H."/>
            <person name="Taylor A."/>
            <person name="Grigoriev I.V."/>
            <person name="Nagy L.G."/>
            <person name="Martin F."/>
            <person name="Kauserud H."/>
        </authorList>
    </citation>
    <scope>NUCLEOTIDE SEQUENCE</scope>
    <source>
        <strain evidence="2">CBHHK067</strain>
    </source>
</reference>
<feature type="compositionally biased region" description="Basic and acidic residues" evidence="1">
    <location>
        <begin position="458"/>
        <end position="471"/>
    </location>
</feature>
<organism evidence="2 3">
    <name type="scientific">Mycena rosella</name>
    <name type="common">Pink bonnet</name>
    <name type="synonym">Agaricus rosellus</name>
    <dbReference type="NCBI Taxonomy" id="1033263"/>
    <lineage>
        <taxon>Eukaryota</taxon>
        <taxon>Fungi</taxon>
        <taxon>Dikarya</taxon>
        <taxon>Basidiomycota</taxon>
        <taxon>Agaricomycotina</taxon>
        <taxon>Agaricomycetes</taxon>
        <taxon>Agaricomycetidae</taxon>
        <taxon>Agaricales</taxon>
        <taxon>Marasmiineae</taxon>
        <taxon>Mycenaceae</taxon>
        <taxon>Mycena</taxon>
    </lineage>
</organism>
<evidence type="ECO:0008006" key="4">
    <source>
        <dbReference type="Google" id="ProtNLM"/>
    </source>
</evidence>
<evidence type="ECO:0000256" key="1">
    <source>
        <dbReference type="SAM" id="MobiDB-lite"/>
    </source>
</evidence>
<dbReference type="InterPro" id="IPR035979">
    <property type="entry name" value="RBD_domain_sf"/>
</dbReference>
<dbReference type="Proteomes" id="UP001221757">
    <property type="component" value="Unassembled WGS sequence"/>
</dbReference>
<dbReference type="AlphaFoldDB" id="A0AAD7B4V6"/>
<dbReference type="SUPFAM" id="SSF54928">
    <property type="entry name" value="RNA-binding domain, RBD"/>
    <property type="match status" value="1"/>
</dbReference>
<proteinExistence type="predicted"/>
<dbReference type="Gene3D" id="3.30.70.330">
    <property type="match status" value="1"/>
</dbReference>
<protein>
    <recommendedName>
        <fullName evidence="4">RRM domain-containing protein</fullName>
    </recommendedName>
</protein>
<feature type="region of interest" description="Disordered" evidence="1">
    <location>
        <begin position="292"/>
        <end position="337"/>
    </location>
</feature>
<feature type="compositionally biased region" description="Gly residues" evidence="1">
    <location>
        <begin position="472"/>
        <end position="495"/>
    </location>
</feature>
<sequence length="710" mass="76916">MAKHGPPPFTRRAIALTNLPPDAHVVELLALVHTGALEHVKLSPGAPSAELFFLAAHSAARSPARGSRTARCTYPYDEVRAHARIRADPAMVHVHVAYWPDPCELPAGAGVAPRADTNVTDLAARVFGGAFYALDTISFFRAEDARDFYFPATRGPLRIHDHDIAVIPYPDTPPGPLPRDCTRVVAVRAFNPPLLVLTRAKLRADFGRFGEIERVWYHRTKRLNAYVAFARADDALYALEHAAVACPEYAQCTLRFAPDPCARRAPVRAPLPAPALCVRYGREDAHGKAEEYAHGNADENANANEDAEERDERDEREDEEEQEEEARTLMAAEQARDRPLGVRSMRIAGLLGIHMHAGAESALKVDADTHADTGTQADTGQAEEGQAHWALGLVRRDGKARYAPEEVERMRRAVEWQVRRGMRVGRGMGLAKGGVLGAGGLPTHTKREVGGGEVEIGVEREAEGGEGRDGGGGRGRGGTGAGGGGGNGGGWVGGGGRGGRAGCLELGRWGRFFSFRSTTRSSPVPRRTPRPSTHAVVVSAAFPRRRRQACMTVHGRSAADSVDAARGLVTMHGNMSAQSDVLRSVRHNVSNTPPSCLKMGWRVAVLTDVAWCNRVLRLVVVSGPRSRMACAARHRSERGPTFALLRSYDPAARDTCRQTSPSLNALRARTAASLFHHHLSDGRIRTSSAYVFREVPVRDQGQRPSGRQTA</sequence>
<accession>A0AAD7B4V6</accession>
<keyword evidence="3" id="KW-1185">Reference proteome</keyword>
<evidence type="ECO:0000313" key="2">
    <source>
        <dbReference type="EMBL" id="KAJ7610761.1"/>
    </source>
</evidence>
<name>A0AAD7B4V6_MYCRO</name>
<feature type="region of interest" description="Disordered" evidence="1">
    <location>
        <begin position="458"/>
        <end position="495"/>
    </location>
</feature>